<evidence type="ECO:0000313" key="10">
    <source>
        <dbReference type="EMBL" id="KAK2571595.1"/>
    </source>
</evidence>
<keyword evidence="3" id="KW-0067">ATP-binding</keyword>
<dbReference type="Pfam" id="PF00069">
    <property type="entry name" value="Pkinase"/>
    <property type="match status" value="1"/>
</dbReference>
<evidence type="ECO:0000259" key="9">
    <source>
        <dbReference type="PROSITE" id="PS51194"/>
    </source>
</evidence>
<evidence type="ECO:0000256" key="1">
    <source>
        <dbReference type="ARBA" id="ARBA00005446"/>
    </source>
</evidence>
<dbReference type="PROSITE" id="PS50011">
    <property type="entry name" value="PROTEIN_KINASE_DOM"/>
    <property type="match status" value="1"/>
</dbReference>
<dbReference type="InterPro" id="IPR014001">
    <property type="entry name" value="Helicase_ATP-bd"/>
</dbReference>
<evidence type="ECO:0000256" key="4">
    <source>
        <dbReference type="ARBA" id="ARBA00034617"/>
    </source>
</evidence>
<dbReference type="InterPro" id="IPR008271">
    <property type="entry name" value="Ser/Thr_kinase_AS"/>
</dbReference>
<keyword evidence="11" id="KW-1185">Reference proteome</keyword>
<evidence type="ECO:0000256" key="6">
    <source>
        <dbReference type="SAM" id="MobiDB-lite"/>
    </source>
</evidence>
<reference evidence="10" key="2">
    <citation type="journal article" date="2023" name="Science">
        <title>Genomic signatures of disease resistance in endangered staghorn corals.</title>
        <authorList>
            <person name="Vollmer S.V."/>
            <person name="Selwyn J.D."/>
            <person name="Despard B.A."/>
            <person name="Roesel C.L."/>
        </authorList>
    </citation>
    <scope>NUCLEOTIDE SEQUENCE</scope>
    <source>
        <strain evidence="10">K2</strain>
    </source>
</reference>
<proteinExistence type="inferred from homology"/>
<evidence type="ECO:0000313" key="11">
    <source>
        <dbReference type="Proteomes" id="UP001249851"/>
    </source>
</evidence>
<comment type="caution">
    <text evidence="10">The sequence shown here is derived from an EMBL/GenBank/DDBJ whole genome shotgun (WGS) entry which is preliminary data.</text>
</comment>
<evidence type="ECO:0000256" key="5">
    <source>
        <dbReference type="ARBA" id="ARBA00034808"/>
    </source>
</evidence>
<dbReference type="PROSITE" id="PS00108">
    <property type="entry name" value="PROTEIN_KINASE_ST"/>
    <property type="match status" value="1"/>
</dbReference>
<dbReference type="InterPro" id="IPR011009">
    <property type="entry name" value="Kinase-like_dom_sf"/>
</dbReference>
<dbReference type="GO" id="GO:0009378">
    <property type="term" value="F:four-way junction helicase activity"/>
    <property type="evidence" value="ECO:0007669"/>
    <property type="project" value="TreeGrafter"/>
</dbReference>
<dbReference type="Gene3D" id="1.10.510.10">
    <property type="entry name" value="Transferase(Phosphotransferase) domain 1"/>
    <property type="match status" value="1"/>
</dbReference>
<dbReference type="Gene3D" id="3.40.50.300">
    <property type="entry name" value="P-loop containing nucleotide triphosphate hydrolases"/>
    <property type="match status" value="2"/>
</dbReference>
<dbReference type="InterPro" id="IPR011545">
    <property type="entry name" value="DEAD/DEAH_box_helicase_dom"/>
</dbReference>
<evidence type="ECO:0000256" key="3">
    <source>
        <dbReference type="ARBA" id="ARBA00022840"/>
    </source>
</evidence>
<dbReference type="InterPro" id="IPR000719">
    <property type="entry name" value="Prot_kinase_dom"/>
</dbReference>
<dbReference type="AlphaFoldDB" id="A0AAD9VF45"/>
<dbReference type="InterPro" id="IPR027417">
    <property type="entry name" value="P-loop_NTPase"/>
</dbReference>
<dbReference type="GO" id="GO:0000724">
    <property type="term" value="P:double-strand break repair via homologous recombination"/>
    <property type="evidence" value="ECO:0007669"/>
    <property type="project" value="TreeGrafter"/>
</dbReference>
<dbReference type="Pfam" id="PF00270">
    <property type="entry name" value="DEAD"/>
    <property type="match status" value="1"/>
</dbReference>
<comment type="catalytic activity">
    <reaction evidence="4">
        <text>Couples ATP hydrolysis with the unwinding of duplex DNA by translocating in the 3'-5' direction.</text>
        <dbReference type="EC" id="5.6.2.4"/>
    </reaction>
</comment>
<dbReference type="Proteomes" id="UP001249851">
    <property type="component" value="Unassembled WGS sequence"/>
</dbReference>
<dbReference type="GO" id="GO:0003676">
    <property type="term" value="F:nucleic acid binding"/>
    <property type="evidence" value="ECO:0007669"/>
    <property type="project" value="InterPro"/>
</dbReference>
<dbReference type="PANTHER" id="PTHR13710">
    <property type="entry name" value="DNA HELICASE RECQ FAMILY MEMBER"/>
    <property type="match status" value="1"/>
</dbReference>
<protein>
    <recommendedName>
        <fullName evidence="5">DNA 3'-5' helicase</fullName>
        <ecNumber evidence="5">5.6.2.4</ecNumber>
    </recommendedName>
</protein>
<organism evidence="10 11">
    <name type="scientific">Acropora cervicornis</name>
    <name type="common">Staghorn coral</name>
    <dbReference type="NCBI Taxonomy" id="6130"/>
    <lineage>
        <taxon>Eukaryota</taxon>
        <taxon>Metazoa</taxon>
        <taxon>Cnidaria</taxon>
        <taxon>Anthozoa</taxon>
        <taxon>Hexacorallia</taxon>
        <taxon>Scleractinia</taxon>
        <taxon>Astrocoeniina</taxon>
        <taxon>Acroporidae</taxon>
        <taxon>Acropora</taxon>
    </lineage>
</organism>
<dbReference type="GO" id="GO:0005737">
    <property type="term" value="C:cytoplasm"/>
    <property type="evidence" value="ECO:0007669"/>
    <property type="project" value="TreeGrafter"/>
</dbReference>
<evidence type="ECO:0000256" key="2">
    <source>
        <dbReference type="ARBA" id="ARBA00022741"/>
    </source>
</evidence>
<dbReference type="SUPFAM" id="SSF52540">
    <property type="entry name" value="P-loop containing nucleoside triphosphate hydrolases"/>
    <property type="match status" value="1"/>
</dbReference>
<sequence length="927" mass="103311">MLVTELLWRKVKLGDGNIEYVHNARQLLDTLEKDIPWTHRLDVVHKACAGLQYLHENGIIHCDVKAANIFIGGGTTSEYVVKIGDFGQANFDVGQFSLTQHTSFVPTRGASERNKVGTAPYTAPELIELGAERKFPSDVYSMGMVMIEFTLPERSHPWEGEVSSSDLIFHHVQQGRRPTVIPTMLNGLDDNAKEDWLSTINRCLDQDPEKRPPIATVTRVLHNMTTKGNDHLTSSSKVNELVLEGVIVENIPLNVHQGTVVESAGDIAVSLFEHGEGTERVQEELEACVRRLDGTNACIFLAVKNIDNILSNFSSFHATKKLQEQVENAIQKLPEQINDFRDITKYYNIEEAVQLLQEGNLIRHRYNIIEMVQDQLCTSPDEKRTHLRNALAALAADSPSLAIYTCTPVSLVVGFVGDAFLIIDTHRIPADLGGNGNAIIKVVHCNGEVENGGECVLNWLEKRIISSVGPGRGPDSLVRLSFQEKSTTEEEMTSFSEIDDEDALILSVTEDFQGSTEGGDEEDDALLASLPEPEESSARSSDEVGDESQISRPGHSKNHGFPSVKQETKDISSKLWEYPSRSLAHDENTELIWKGHLTKFQLTGFKRFQLDAIRALEAKKDVIVIQKTGSGKSICFQVPSLFDNTKTTVVICPTISLIHSQVESLKGLGINAVAVGPQQQIEIGEETEALPSLIYTTPEYFSKKLKDKLSASNLLKLIVVDEVHKVFDRNSEFRSSYDTLKYLHRDFPGVPVMALTATLNEEHLKALCENYLRRPVLIKSTVDRPNIKLNVGKYQIKRPVKGDKSLVWMDASRQISGLLAEEYGIVYMHFKKDVELMLICLKESCSIDARAYHGGLSHNEKMEVDSQFRNKDFQLLVATESYEVGTHSPHVHSVIRLGCMRNLGVLIQEFGRAGRGGEQADGYLLFN</sequence>
<comment type="similarity">
    <text evidence="1">Belongs to the helicase family. RecQ subfamily.</text>
</comment>
<accession>A0AAD9VF45</accession>
<keyword evidence="10" id="KW-0347">Helicase</keyword>
<keyword evidence="10" id="KW-0378">Hydrolase</keyword>
<gene>
    <name evidence="10" type="ORF">P5673_002956</name>
</gene>
<dbReference type="GO" id="GO:0005524">
    <property type="term" value="F:ATP binding"/>
    <property type="evidence" value="ECO:0007669"/>
    <property type="project" value="UniProtKB-KW"/>
</dbReference>
<dbReference type="GO" id="GO:0005634">
    <property type="term" value="C:nucleus"/>
    <property type="evidence" value="ECO:0007669"/>
    <property type="project" value="TreeGrafter"/>
</dbReference>
<reference evidence="10" key="1">
    <citation type="journal article" date="2023" name="G3 (Bethesda)">
        <title>Whole genome assembly and annotation of the endangered Caribbean coral Acropora cervicornis.</title>
        <authorList>
            <person name="Selwyn J.D."/>
            <person name="Vollmer S.V."/>
        </authorList>
    </citation>
    <scope>NUCLEOTIDE SEQUENCE</scope>
    <source>
        <strain evidence="10">K2</strain>
    </source>
</reference>
<evidence type="ECO:0000259" key="7">
    <source>
        <dbReference type="PROSITE" id="PS50011"/>
    </source>
</evidence>
<feature type="domain" description="Protein kinase" evidence="7">
    <location>
        <begin position="1"/>
        <end position="225"/>
    </location>
</feature>
<dbReference type="SMART" id="SM00487">
    <property type="entry name" value="DEXDc"/>
    <property type="match status" value="1"/>
</dbReference>
<dbReference type="EC" id="5.6.2.4" evidence="5"/>
<feature type="domain" description="Helicase C-terminal" evidence="9">
    <location>
        <begin position="814"/>
        <end position="927"/>
    </location>
</feature>
<dbReference type="Pfam" id="PF00271">
    <property type="entry name" value="Helicase_C"/>
    <property type="match status" value="1"/>
</dbReference>
<dbReference type="InterPro" id="IPR001650">
    <property type="entry name" value="Helicase_C-like"/>
</dbReference>
<dbReference type="EMBL" id="JARQWQ010000005">
    <property type="protein sequence ID" value="KAK2571595.1"/>
    <property type="molecule type" value="Genomic_DNA"/>
</dbReference>
<feature type="region of interest" description="Disordered" evidence="6">
    <location>
        <begin position="530"/>
        <end position="564"/>
    </location>
</feature>
<keyword evidence="2" id="KW-0547">Nucleotide-binding</keyword>
<dbReference type="SMART" id="SM00490">
    <property type="entry name" value="HELICc"/>
    <property type="match status" value="1"/>
</dbReference>
<name>A0AAD9VF45_ACRCE</name>
<dbReference type="SMART" id="SM00220">
    <property type="entry name" value="S_TKc"/>
    <property type="match status" value="1"/>
</dbReference>
<evidence type="ECO:0000259" key="8">
    <source>
        <dbReference type="PROSITE" id="PS51192"/>
    </source>
</evidence>
<dbReference type="GO" id="GO:0005694">
    <property type="term" value="C:chromosome"/>
    <property type="evidence" value="ECO:0007669"/>
    <property type="project" value="TreeGrafter"/>
</dbReference>
<dbReference type="GO" id="GO:0004672">
    <property type="term" value="F:protein kinase activity"/>
    <property type="evidence" value="ECO:0007669"/>
    <property type="project" value="InterPro"/>
</dbReference>
<dbReference type="PROSITE" id="PS51194">
    <property type="entry name" value="HELICASE_CTER"/>
    <property type="match status" value="1"/>
</dbReference>
<dbReference type="SUPFAM" id="SSF56112">
    <property type="entry name" value="Protein kinase-like (PK-like)"/>
    <property type="match status" value="1"/>
</dbReference>
<dbReference type="PANTHER" id="PTHR13710:SF147">
    <property type="entry name" value="DNA HELICASE"/>
    <property type="match status" value="1"/>
</dbReference>
<dbReference type="GO" id="GO:0043138">
    <property type="term" value="F:3'-5' DNA helicase activity"/>
    <property type="evidence" value="ECO:0007669"/>
    <property type="project" value="UniProtKB-EC"/>
</dbReference>
<feature type="domain" description="Helicase ATP-binding" evidence="8">
    <location>
        <begin position="613"/>
        <end position="777"/>
    </location>
</feature>
<dbReference type="PROSITE" id="PS51192">
    <property type="entry name" value="HELICASE_ATP_BIND_1"/>
    <property type="match status" value="1"/>
</dbReference>